<dbReference type="InterPro" id="IPR000242">
    <property type="entry name" value="PTP_cat"/>
</dbReference>
<comment type="subcellular location">
    <subcellularLocation>
        <location evidence="1">Cytoplasmic vesicle membrane</location>
        <topology evidence="1">Single-pass type I membrane protein</topology>
    </subcellularLocation>
</comment>
<proteinExistence type="predicted"/>
<dbReference type="RefSeq" id="XP_006825167.1">
    <property type="nucleotide sequence ID" value="XM_006825104.1"/>
</dbReference>
<keyword evidence="7" id="KW-1185">Reference proteome</keyword>
<dbReference type="Pfam" id="PF00102">
    <property type="entry name" value="Y_phosphatase"/>
    <property type="match status" value="1"/>
</dbReference>
<evidence type="ECO:0000256" key="2">
    <source>
        <dbReference type="ARBA" id="ARBA00023329"/>
    </source>
</evidence>
<feature type="domain" description="Tyrosine-protein phosphatase" evidence="5">
    <location>
        <begin position="177"/>
        <end position="437"/>
    </location>
</feature>
<dbReference type="PROSITE" id="PS50055">
    <property type="entry name" value="TYR_PHOSPHATASE_PTP"/>
    <property type="match status" value="1"/>
</dbReference>
<dbReference type="Proteomes" id="UP000694865">
    <property type="component" value="Unplaced"/>
</dbReference>
<gene>
    <name evidence="8" type="primary">LOC100368963</name>
</gene>
<protein>
    <submittedName>
        <fullName evidence="8">Receptor-type tyrosine-protein phosphatase N2-like</fullName>
    </submittedName>
</protein>
<dbReference type="Gene3D" id="3.90.190.10">
    <property type="entry name" value="Protein tyrosine phosphatase superfamily"/>
    <property type="match status" value="1"/>
</dbReference>
<keyword evidence="4" id="KW-1133">Transmembrane helix</keyword>
<reference evidence="8" key="1">
    <citation type="submission" date="2025-08" db="UniProtKB">
        <authorList>
            <consortium name="RefSeq"/>
        </authorList>
    </citation>
    <scope>IDENTIFICATION</scope>
    <source>
        <tissue evidence="8">Testes</tissue>
    </source>
</reference>
<evidence type="ECO:0000313" key="7">
    <source>
        <dbReference type="Proteomes" id="UP000694865"/>
    </source>
</evidence>
<feature type="transmembrane region" description="Helical" evidence="4">
    <location>
        <begin position="49"/>
        <end position="73"/>
    </location>
</feature>
<feature type="region of interest" description="Disordered" evidence="3">
    <location>
        <begin position="108"/>
        <end position="153"/>
    </location>
</feature>
<evidence type="ECO:0000313" key="8">
    <source>
        <dbReference type="RefSeq" id="XP_006825167.1"/>
    </source>
</evidence>
<dbReference type="PRINTS" id="PR00700">
    <property type="entry name" value="PRTYPHPHTASE"/>
</dbReference>
<dbReference type="InterPro" id="IPR000387">
    <property type="entry name" value="Tyr_Pase_dom"/>
</dbReference>
<evidence type="ECO:0000256" key="1">
    <source>
        <dbReference type="ARBA" id="ARBA00004358"/>
    </source>
</evidence>
<keyword evidence="4" id="KW-0812">Transmembrane</keyword>
<dbReference type="InterPro" id="IPR033522">
    <property type="entry name" value="IA-2/IA-2_beta"/>
</dbReference>
<dbReference type="PROSITE" id="PS00383">
    <property type="entry name" value="TYR_PHOSPHATASE_1"/>
    <property type="match status" value="1"/>
</dbReference>
<feature type="domain" description="Tyrosine specific protein phosphatases" evidence="6">
    <location>
        <begin position="356"/>
        <end position="428"/>
    </location>
</feature>
<evidence type="ECO:0000259" key="5">
    <source>
        <dbReference type="PROSITE" id="PS50055"/>
    </source>
</evidence>
<keyword evidence="2" id="KW-0968">Cytoplasmic vesicle</keyword>
<organism evidence="7 8">
    <name type="scientific">Saccoglossus kowalevskii</name>
    <name type="common">Acorn worm</name>
    <dbReference type="NCBI Taxonomy" id="10224"/>
    <lineage>
        <taxon>Eukaryota</taxon>
        <taxon>Metazoa</taxon>
        <taxon>Hemichordata</taxon>
        <taxon>Enteropneusta</taxon>
        <taxon>Harrimaniidae</taxon>
        <taxon>Saccoglossus</taxon>
    </lineage>
</organism>
<dbReference type="PANTHER" id="PTHR46106:SF4">
    <property type="entry name" value="IA-2 PROTEIN TYROSINE PHOSPHATASE, ISOFORM C"/>
    <property type="match status" value="1"/>
</dbReference>
<evidence type="ECO:0000259" key="6">
    <source>
        <dbReference type="PROSITE" id="PS50056"/>
    </source>
</evidence>
<feature type="compositionally biased region" description="Low complexity" evidence="3">
    <location>
        <begin position="130"/>
        <end position="147"/>
    </location>
</feature>
<evidence type="ECO:0000256" key="4">
    <source>
        <dbReference type="SAM" id="Phobius"/>
    </source>
</evidence>
<dbReference type="SMART" id="SM00404">
    <property type="entry name" value="PTPc_motif"/>
    <property type="match status" value="1"/>
</dbReference>
<dbReference type="PROSITE" id="PS50056">
    <property type="entry name" value="TYR_PHOSPHATASE_2"/>
    <property type="match status" value="1"/>
</dbReference>
<evidence type="ECO:0000256" key="3">
    <source>
        <dbReference type="SAM" id="MobiDB-lite"/>
    </source>
</evidence>
<dbReference type="InterPro" id="IPR016130">
    <property type="entry name" value="Tyr_Pase_AS"/>
</dbReference>
<accession>A0ABM0MYS6</accession>
<dbReference type="InterPro" id="IPR029021">
    <property type="entry name" value="Prot-tyrosine_phosphatase-like"/>
</dbReference>
<keyword evidence="4" id="KW-0472">Membrane</keyword>
<name>A0ABM0MYS6_SACKO</name>
<dbReference type="PANTHER" id="PTHR46106">
    <property type="entry name" value="IA-2 PROTEIN TYROSINE PHOSPHATASE, ISOFORM C"/>
    <property type="match status" value="1"/>
</dbReference>
<dbReference type="SUPFAM" id="SSF52799">
    <property type="entry name" value="(Phosphotyrosine protein) phosphatases II"/>
    <property type="match status" value="1"/>
</dbReference>
<dbReference type="GeneID" id="100368963"/>
<sequence>MTASDVAGQAAQHKDEIKNTMGLSLTSTGIGNQSHVQVVEHVPSHTPSFIVLTFILVGCVAGILVAVLIIYVLRKQAKQKAKLQNLTTAPPTDQPSTADYQDLCRQRMASKSSEKPEPLHRIGSLGSHYSDAPVPSPSSRSSTSSWSEEPVHPNMDISTGHVVLSYMEDHLKNKDRLAKEWEGLCRYEAEPNSTNAGSDASNVKKNRYPDLLPYDHSRVVLNDSTNAAGSDYINASTITDHDPRSPAYISTQGPLPNTVADFWQMVWEQGCMVLVDLTLCEESGQVLCHRYWPEEGSQVHHIYEINLVSEHIWCDDYLVRSFYLKNLQTNETRTVTQFHYLTWPDNGVPPNPKGILEFRRKVNKSFRGRACPIMVHCSDGCGRSGTYCLIDMVLNRMTKGAKEIDIAATLEHIRDQRIKMVKTREQFDFALKTVAEEVNAILKALPQ</sequence>
<dbReference type="SMART" id="SM00194">
    <property type="entry name" value="PTPc"/>
    <property type="match status" value="1"/>
</dbReference>
<dbReference type="InterPro" id="IPR003595">
    <property type="entry name" value="Tyr_Pase_cat"/>
</dbReference>